<evidence type="ECO:0000313" key="2">
    <source>
        <dbReference type="EMBL" id="PJB48371.1"/>
    </source>
</evidence>
<feature type="transmembrane region" description="Helical" evidence="1">
    <location>
        <begin position="270"/>
        <end position="291"/>
    </location>
</feature>
<evidence type="ECO:0000256" key="1">
    <source>
        <dbReference type="SAM" id="Phobius"/>
    </source>
</evidence>
<dbReference type="Proteomes" id="UP000231196">
    <property type="component" value="Unassembled WGS sequence"/>
</dbReference>
<comment type="caution">
    <text evidence="2">The sequence shown here is derived from an EMBL/GenBank/DDBJ whole genome shotgun (WGS) entry which is preliminary data.</text>
</comment>
<keyword evidence="1" id="KW-0472">Membrane</keyword>
<organism evidence="2 3">
    <name type="scientific">Candidatus Collierbacteria bacterium CG_4_9_14_3_um_filter_43_16</name>
    <dbReference type="NCBI Taxonomy" id="1974532"/>
    <lineage>
        <taxon>Bacteria</taxon>
        <taxon>Candidatus Collieribacteriota</taxon>
    </lineage>
</organism>
<name>A0A2M8BX16_9BACT</name>
<proteinExistence type="predicted"/>
<protein>
    <submittedName>
        <fullName evidence="2">Uncharacterized protein</fullName>
    </submittedName>
</protein>
<keyword evidence="1" id="KW-0812">Transmembrane</keyword>
<accession>A0A2M8BX16</accession>
<dbReference type="PROSITE" id="PS51257">
    <property type="entry name" value="PROKAR_LIPOPROTEIN"/>
    <property type="match status" value="1"/>
</dbReference>
<feature type="transmembrane region" description="Helical" evidence="1">
    <location>
        <begin position="297"/>
        <end position="316"/>
    </location>
</feature>
<keyword evidence="1" id="KW-1133">Transmembrane helix</keyword>
<sequence>MKRFRFIVLLAIIILALTSCIPGEMGTILFTSPSFGQIISDDFLEDSPTIPLVVSSTFQIDKAVQFYVNKQESFSCLVKANAIDQECPPVTLTVPGEYTITAETILLDGTITTSEVQFSWIPQETGTILFISPILNEVIRDGYRGILSQDISVRMSSTFRRDKIVRYGVDGHAKDAFCLVKANAIDQECPPVTLTVPGEYTITAETDLLNGSVDSSNVSFKWEPYTNLDRIMIEIGWSNDPIRGYLVAFGILVFIITAITGLITKDRAKIALSGTIVVAASILAACFLPTPGLATSISCWLVPFLMVIGSMAYWWIRYPRPALVIDGLEDGSQLIYSSRPRRGEPKKTIFIDERTAVIDENTVEGEIVSSVPINKLEVTDE</sequence>
<reference evidence="3" key="1">
    <citation type="submission" date="2017-09" db="EMBL/GenBank/DDBJ databases">
        <title>Depth-based differentiation of microbial function through sediment-hosted aquifers and enrichment of novel symbionts in the deep terrestrial subsurface.</title>
        <authorList>
            <person name="Probst A.J."/>
            <person name="Ladd B."/>
            <person name="Jarett J.K."/>
            <person name="Geller-Mcgrath D.E."/>
            <person name="Sieber C.M.K."/>
            <person name="Emerson J.B."/>
            <person name="Anantharaman K."/>
            <person name="Thomas B.C."/>
            <person name="Malmstrom R."/>
            <person name="Stieglmeier M."/>
            <person name="Klingl A."/>
            <person name="Woyke T."/>
            <person name="Ryan C.M."/>
            <person name="Banfield J.F."/>
        </authorList>
    </citation>
    <scope>NUCLEOTIDE SEQUENCE [LARGE SCALE GENOMIC DNA]</scope>
</reference>
<evidence type="ECO:0000313" key="3">
    <source>
        <dbReference type="Proteomes" id="UP000231196"/>
    </source>
</evidence>
<dbReference type="EMBL" id="PFUC01000030">
    <property type="protein sequence ID" value="PJB48371.1"/>
    <property type="molecule type" value="Genomic_DNA"/>
</dbReference>
<feature type="transmembrane region" description="Helical" evidence="1">
    <location>
        <begin position="242"/>
        <end position="263"/>
    </location>
</feature>
<dbReference type="AlphaFoldDB" id="A0A2M8BX16"/>
<gene>
    <name evidence="2" type="ORF">CO104_01445</name>
</gene>